<dbReference type="InterPro" id="IPR012899">
    <property type="entry name" value="LTXXQ"/>
</dbReference>
<evidence type="ECO:0000313" key="2">
    <source>
        <dbReference type="Proteomes" id="UP000544134"/>
    </source>
</evidence>
<dbReference type="Proteomes" id="UP000544134">
    <property type="component" value="Unassembled WGS sequence"/>
</dbReference>
<protein>
    <submittedName>
        <fullName evidence="1">Spy/CpxP family protein refolding chaperone</fullName>
    </submittedName>
</protein>
<sequence>MTVAAHTPVDTRINNLHARLQITAAQESLWQPVAQVMRDNASTMDSLRQTRTANTNSMSAVDDLRSYGQVVDAHADGIKKLTPAFEALYNSMSDTQKSNADLIFHGDKHHKASKG</sequence>
<evidence type="ECO:0000313" key="1">
    <source>
        <dbReference type="EMBL" id="NML96384.1"/>
    </source>
</evidence>
<dbReference type="Pfam" id="PF07813">
    <property type="entry name" value="LTXXQ"/>
    <property type="match status" value="1"/>
</dbReference>
<organism evidence="1 2">
    <name type="scientific">Paraburkholderia polaris</name>
    <dbReference type="NCBI Taxonomy" id="2728848"/>
    <lineage>
        <taxon>Bacteria</taxon>
        <taxon>Pseudomonadati</taxon>
        <taxon>Pseudomonadota</taxon>
        <taxon>Betaproteobacteria</taxon>
        <taxon>Burkholderiales</taxon>
        <taxon>Burkholderiaceae</taxon>
        <taxon>Paraburkholderia</taxon>
    </lineage>
</organism>
<keyword evidence="2" id="KW-1185">Reference proteome</keyword>
<gene>
    <name evidence="1" type="ORF">HHL24_00180</name>
</gene>
<dbReference type="AlphaFoldDB" id="A0A848I8E8"/>
<accession>A0A848I8E8</accession>
<dbReference type="EMBL" id="JABBGJ010000001">
    <property type="protein sequence ID" value="NML96384.1"/>
    <property type="molecule type" value="Genomic_DNA"/>
</dbReference>
<dbReference type="GO" id="GO:0042597">
    <property type="term" value="C:periplasmic space"/>
    <property type="evidence" value="ECO:0007669"/>
    <property type="project" value="InterPro"/>
</dbReference>
<proteinExistence type="predicted"/>
<reference evidence="1 2" key="1">
    <citation type="submission" date="2020-04" db="EMBL/GenBank/DDBJ databases">
        <title>Paraburkholderia sp. RP-4-7 isolated from soil.</title>
        <authorList>
            <person name="Dahal R.H."/>
        </authorList>
    </citation>
    <scope>NUCLEOTIDE SEQUENCE [LARGE SCALE GENOMIC DNA]</scope>
    <source>
        <strain evidence="1 2">RP-4-7</strain>
    </source>
</reference>
<comment type="caution">
    <text evidence="1">The sequence shown here is derived from an EMBL/GenBank/DDBJ whole genome shotgun (WGS) entry which is preliminary data.</text>
</comment>
<name>A0A848I8E8_9BURK</name>